<dbReference type="InterPro" id="IPR007627">
    <property type="entry name" value="RNA_pol_sigma70_r2"/>
</dbReference>
<dbReference type="PANTHER" id="PTHR30173">
    <property type="entry name" value="SIGMA 19 FACTOR"/>
    <property type="match status" value="1"/>
</dbReference>
<comment type="subunit">
    <text evidence="2">Interacts transiently with the RNA polymerase catalytic core formed by RpoA, RpoB, RpoC and RpoZ (2 alpha, 1 beta, 1 beta' and 1 omega subunit) to form the RNA polymerase holoenzyme that can initiate transcription.</text>
</comment>
<reference evidence="9 10" key="1">
    <citation type="submission" date="2020-03" db="EMBL/GenBank/DDBJ databases">
        <title>Whole genome shotgun sequence of Phytohabitans flavus NBRC 107702.</title>
        <authorList>
            <person name="Komaki H."/>
            <person name="Tamura T."/>
        </authorList>
    </citation>
    <scope>NUCLEOTIDE SEQUENCE [LARGE SCALE GENOMIC DNA]</scope>
    <source>
        <strain evidence="9 10">NBRC 107702</strain>
    </source>
</reference>
<dbReference type="InterPro" id="IPR013249">
    <property type="entry name" value="RNA_pol_sigma70_r4_t2"/>
</dbReference>
<dbReference type="Pfam" id="PF12680">
    <property type="entry name" value="SnoaL_2"/>
    <property type="match status" value="1"/>
</dbReference>
<feature type="domain" description="RNA polymerase sigma factor 70 region 4 type 2" evidence="7">
    <location>
        <begin position="137"/>
        <end position="189"/>
    </location>
</feature>
<dbReference type="InterPro" id="IPR013325">
    <property type="entry name" value="RNA_pol_sigma_r2"/>
</dbReference>
<dbReference type="InterPro" id="IPR052704">
    <property type="entry name" value="ECF_Sigma-70_Domain"/>
</dbReference>
<dbReference type="GO" id="GO:0003677">
    <property type="term" value="F:DNA binding"/>
    <property type="evidence" value="ECO:0007669"/>
    <property type="project" value="InterPro"/>
</dbReference>
<dbReference type="SUPFAM" id="SSF88946">
    <property type="entry name" value="Sigma2 domain of RNA polymerase sigma factors"/>
    <property type="match status" value="1"/>
</dbReference>
<comment type="similarity">
    <text evidence="1">Belongs to the sigma-70 factor family. ECF subfamily.</text>
</comment>
<dbReference type="Proteomes" id="UP000502508">
    <property type="component" value="Chromosome"/>
</dbReference>
<dbReference type="Gene3D" id="3.10.450.50">
    <property type="match status" value="1"/>
</dbReference>
<dbReference type="EMBL" id="AP022870">
    <property type="protein sequence ID" value="BCB75595.1"/>
    <property type="molecule type" value="Genomic_DNA"/>
</dbReference>
<dbReference type="InterPro" id="IPR014284">
    <property type="entry name" value="RNA_pol_sigma-70_dom"/>
</dbReference>
<dbReference type="InterPro" id="IPR013324">
    <property type="entry name" value="RNA_pol_sigma_r3/r4-like"/>
</dbReference>
<feature type="domain" description="RNA polymerase sigma-70 region 2" evidence="6">
    <location>
        <begin position="20"/>
        <end position="84"/>
    </location>
</feature>
<accession>A0A6F8XP37</accession>
<dbReference type="GO" id="GO:0006352">
    <property type="term" value="P:DNA-templated transcription initiation"/>
    <property type="evidence" value="ECO:0007669"/>
    <property type="project" value="InterPro"/>
</dbReference>
<evidence type="ECO:0000256" key="5">
    <source>
        <dbReference type="ARBA" id="ARBA00023163"/>
    </source>
</evidence>
<evidence type="ECO:0000313" key="9">
    <source>
        <dbReference type="EMBL" id="BCB75595.1"/>
    </source>
</evidence>
<dbReference type="SUPFAM" id="SSF88659">
    <property type="entry name" value="Sigma3 and sigma4 domains of RNA polymerase sigma factors"/>
    <property type="match status" value="1"/>
</dbReference>
<evidence type="ECO:0000259" key="8">
    <source>
        <dbReference type="Pfam" id="PF12680"/>
    </source>
</evidence>
<feature type="domain" description="SnoaL-like" evidence="8">
    <location>
        <begin position="211"/>
        <end position="258"/>
    </location>
</feature>
<keyword evidence="4" id="KW-0731">Sigma factor</keyword>
<evidence type="ECO:0000259" key="7">
    <source>
        <dbReference type="Pfam" id="PF08281"/>
    </source>
</evidence>
<keyword evidence="9" id="KW-0240">DNA-directed RNA polymerase</keyword>
<keyword evidence="5" id="KW-0804">Transcription</keyword>
<dbReference type="InterPro" id="IPR037401">
    <property type="entry name" value="SnoaL-like"/>
</dbReference>
<proteinExistence type="inferred from homology"/>
<dbReference type="InterPro" id="IPR014305">
    <property type="entry name" value="RNA_pol_sigma-G_actinobac"/>
</dbReference>
<evidence type="ECO:0000256" key="2">
    <source>
        <dbReference type="ARBA" id="ARBA00011344"/>
    </source>
</evidence>
<evidence type="ECO:0000256" key="3">
    <source>
        <dbReference type="ARBA" id="ARBA00023015"/>
    </source>
</evidence>
<evidence type="ECO:0000259" key="6">
    <source>
        <dbReference type="Pfam" id="PF04542"/>
    </source>
</evidence>
<evidence type="ECO:0000256" key="4">
    <source>
        <dbReference type="ARBA" id="ARBA00023082"/>
    </source>
</evidence>
<evidence type="ECO:0000313" key="10">
    <source>
        <dbReference type="Proteomes" id="UP000502508"/>
    </source>
</evidence>
<dbReference type="GO" id="GO:0016987">
    <property type="term" value="F:sigma factor activity"/>
    <property type="evidence" value="ECO:0007669"/>
    <property type="project" value="UniProtKB-KW"/>
</dbReference>
<dbReference type="InterPro" id="IPR032710">
    <property type="entry name" value="NTF2-like_dom_sf"/>
</dbReference>
<dbReference type="InterPro" id="IPR036388">
    <property type="entry name" value="WH-like_DNA-bd_sf"/>
</dbReference>
<dbReference type="AlphaFoldDB" id="A0A6F8XP37"/>
<keyword evidence="3" id="KW-0805">Transcription regulation</keyword>
<gene>
    <name evidence="9" type="ORF">Pflav_020050</name>
</gene>
<protein>
    <submittedName>
        <fullName evidence="9">DNA-directed RNA polymerase sigma-70 factor</fullName>
    </submittedName>
</protein>
<dbReference type="Gene3D" id="1.10.10.10">
    <property type="entry name" value="Winged helix-like DNA-binding domain superfamily/Winged helix DNA-binding domain"/>
    <property type="match status" value="1"/>
</dbReference>
<sequence length="316" mass="34608">MPIVRPAQAAAVPGRETDLEEFRRPLLAYCYRMLGSHHEAEDAVQETMIRAWRGLARLDGLGGLRAWMYKIATNVCLDTLGDRRGRALPMDLTTPAEASGELGVPLVESTWVQPIPTRLVAGDDPLERAVSSESIRLAFVAALQFLLPRQRAVLILRDVLCWRAAEVASLLDTSVDGVNSTLRRARAALAEARGADPARAGAEAVDPALLARYVDAFERFDVDRIVALLRYDAVVSMPPYAFWLHGRDAFRDFLRAGRVGCEYRRGVATEANGVPAVAMYGPSGQPSALHVLEWRAGRVATLHAYLDPALVPLFSP</sequence>
<organism evidence="9 10">
    <name type="scientific">Phytohabitans flavus</name>
    <dbReference type="NCBI Taxonomy" id="1076124"/>
    <lineage>
        <taxon>Bacteria</taxon>
        <taxon>Bacillati</taxon>
        <taxon>Actinomycetota</taxon>
        <taxon>Actinomycetes</taxon>
        <taxon>Micromonosporales</taxon>
        <taxon>Micromonosporaceae</taxon>
    </lineage>
</organism>
<dbReference type="NCBIfam" id="TIGR02960">
    <property type="entry name" value="SigX5"/>
    <property type="match status" value="1"/>
</dbReference>
<dbReference type="NCBIfam" id="NF006089">
    <property type="entry name" value="PRK08241.1"/>
    <property type="match status" value="1"/>
</dbReference>
<evidence type="ECO:0000256" key="1">
    <source>
        <dbReference type="ARBA" id="ARBA00010641"/>
    </source>
</evidence>
<dbReference type="SUPFAM" id="SSF54427">
    <property type="entry name" value="NTF2-like"/>
    <property type="match status" value="1"/>
</dbReference>
<dbReference type="KEGG" id="pfla:Pflav_020050"/>
<dbReference type="Pfam" id="PF08281">
    <property type="entry name" value="Sigma70_r4_2"/>
    <property type="match status" value="1"/>
</dbReference>
<dbReference type="Gene3D" id="1.10.1740.10">
    <property type="match status" value="1"/>
</dbReference>
<name>A0A6F8XP37_9ACTN</name>
<keyword evidence="10" id="KW-1185">Reference proteome</keyword>
<dbReference type="Pfam" id="PF04542">
    <property type="entry name" value="Sigma70_r2"/>
    <property type="match status" value="1"/>
</dbReference>
<reference evidence="9 10" key="2">
    <citation type="submission" date="2020-03" db="EMBL/GenBank/DDBJ databases">
        <authorList>
            <person name="Ichikawa N."/>
            <person name="Kimura A."/>
            <person name="Kitahashi Y."/>
            <person name="Uohara A."/>
        </authorList>
    </citation>
    <scope>NUCLEOTIDE SEQUENCE [LARGE SCALE GENOMIC DNA]</scope>
    <source>
        <strain evidence="9 10">NBRC 107702</strain>
    </source>
</reference>
<dbReference type="NCBIfam" id="TIGR02937">
    <property type="entry name" value="sigma70-ECF"/>
    <property type="match status" value="1"/>
</dbReference>
<dbReference type="PANTHER" id="PTHR30173:SF36">
    <property type="entry name" value="ECF RNA POLYMERASE SIGMA FACTOR SIGJ"/>
    <property type="match status" value="1"/>
</dbReference>
<dbReference type="GO" id="GO:0000428">
    <property type="term" value="C:DNA-directed RNA polymerase complex"/>
    <property type="evidence" value="ECO:0007669"/>
    <property type="project" value="UniProtKB-KW"/>
</dbReference>